<dbReference type="EMBL" id="VXIV02001689">
    <property type="protein sequence ID" value="KAF6030567.1"/>
    <property type="molecule type" value="Genomic_DNA"/>
</dbReference>
<keyword evidence="11" id="KW-1185">Reference proteome</keyword>
<dbReference type="Gene3D" id="3.40.50.300">
    <property type="entry name" value="P-loop containing nucleotide triphosphate hydrolases"/>
    <property type="match status" value="1"/>
</dbReference>
<dbReference type="Proteomes" id="UP000593567">
    <property type="component" value="Unassembled WGS sequence"/>
</dbReference>
<evidence type="ECO:0000256" key="4">
    <source>
        <dbReference type="ARBA" id="ARBA00022801"/>
    </source>
</evidence>
<protein>
    <recommendedName>
        <fullName evidence="1">RNA helicase</fullName>
        <ecNumber evidence="1">3.6.4.13</ecNumber>
    </recommendedName>
</protein>
<evidence type="ECO:0000313" key="11">
    <source>
        <dbReference type="Proteomes" id="UP000593567"/>
    </source>
</evidence>
<feature type="domain" description="Helicase ATP-binding" evidence="9">
    <location>
        <begin position="266"/>
        <end position="417"/>
    </location>
</feature>
<sequence length="620" mass="68725">MSGKREGLSSHGKSTKHQRQKAEDKSPKGRGRSLLVALERDSNTSVIGNDVSQSSFRLPKTQSLAQQCSPPRPPPSLSVDTGCSPSTSKCLDLVDSFSASDAERNCNHSNIFNDSEGCDPSSWMAKPPLNRFGDGRSTSSDDDLHVTSGQQSSTSLVYEKRLKEDDVSEDSTYKKEESMLKAITYDQSKANALKKQITLFSDLPVTPVFSVVNAKLHARALRHWKTLGGADNCPLPAMQAYCWPILRRGRELVAVTDSFYMEGRDGVSLTYLMALATLLLDKDNYKHLPDGNGPRCLILCASWSKAEQIFFHASNIMGQRDEDCLLVLHGRRETESNLCVSLMNGTDMIISTPSTFLRMLDKNYTNVRRLCHLVIDDADIITKEFPQQLSATMKAVATAISENVARAAPRQLMLFATSWSPLIGVFRDKFMTDAATVITSKIEASLASNVKQLVHYIDNENQRLGTMLRLVEESGSPGIRLVICTHLESDAKIVYQALHAYSREVYVALKSMGDLDRTLELWTQVRSENSYPILVVTDEVLKLLISEDNPVTNAQYVLHFNMPATKKLLGLRLHCLSSNYAKDAEQLMLSSHIIFSSADLPAATTVVRLLEKASSHVPSR</sequence>
<evidence type="ECO:0000259" key="9">
    <source>
        <dbReference type="PROSITE" id="PS51192"/>
    </source>
</evidence>
<dbReference type="GO" id="GO:0042078">
    <property type="term" value="P:germ-line stem cell division"/>
    <property type="evidence" value="ECO:0007669"/>
    <property type="project" value="TreeGrafter"/>
</dbReference>
<keyword evidence="3" id="KW-0547">Nucleotide-binding</keyword>
<dbReference type="OrthoDB" id="249932at2759"/>
<name>A0A7J7JX76_BUGNE</name>
<feature type="region of interest" description="Disordered" evidence="8">
    <location>
        <begin position="117"/>
        <end position="155"/>
    </location>
</feature>
<feature type="region of interest" description="Disordered" evidence="8">
    <location>
        <begin position="1"/>
        <end position="84"/>
    </location>
</feature>
<comment type="caution">
    <text evidence="10">The sequence shown here is derived from an EMBL/GenBank/DDBJ whole genome shotgun (WGS) entry which is preliminary data.</text>
</comment>
<gene>
    <name evidence="10" type="ORF">EB796_011104</name>
</gene>
<evidence type="ECO:0000313" key="10">
    <source>
        <dbReference type="EMBL" id="KAF6030567.1"/>
    </source>
</evidence>
<evidence type="ECO:0000256" key="6">
    <source>
        <dbReference type="ARBA" id="ARBA00022840"/>
    </source>
</evidence>
<dbReference type="SUPFAM" id="SSF52540">
    <property type="entry name" value="P-loop containing nucleoside triphosphate hydrolases"/>
    <property type="match status" value="1"/>
</dbReference>
<accession>A0A7J7JX76</accession>
<feature type="compositionally biased region" description="Polar residues" evidence="8">
    <location>
        <begin position="43"/>
        <end position="69"/>
    </location>
</feature>
<evidence type="ECO:0000256" key="2">
    <source>
        <dbReference type="ARBA" id="ARBA00022737"/>
    </source>
</evidence>
<organism evidence="10 11">
    <name type="scientific">Bugula neritina</name>
    <name type="common">Brown bryozoan</name>
    <name type="synonym">Sertularia neritina</name>
    <dbReference type="NCBI Taxonomy" id="10212"/>
    <lineage>
        <taxon>Eukaryota</taxon>
        <taxon>Metazoa</taxon>
        <taxon>Spiralia</taxon>
        <taxon>Lophotrochozoa</taxon>
        <taxon>Bryozoa</taxon>
        <taxon>Gymnolaemata</taxon>
        <taxon>Cheilostomatida</taxon>
        <taxon>Flustrina</taxon>
        <taxon>Buguloidea</taxon>
        <taxon>Bugulidae</taxon>
        <taxon>Bugula</taxon>
    </lineage>
</organism>
<evidence type="ECO:0000256" key="5">
    <source>
        <dbReference type="ARBA" id="ARBA00022806"/>
    </source>
</evidence>
<keyword evidence="4" id="KW-0378">Hydrolase</keyword>
<keyword evidence="2" id="KW-0677">Repeat</keyword>
<comment type="catalytic activity">
    <reaction evidence="7">
        <text>ATP + H2O = ADP + phosphate + H(+)</text>
        <dbReference type="Rhea" id="RHEA:13065"/>
        <dbReference type="ChEBI" id="CHEBI:15377"/>
        <dbReference type="ChEBI" id="CHEBI:15378"/>
        <dbReference type="ChEBI" id="CHEBI:30616"/>
        <dbReference type="ChEBI" id="CHEBI:43474"/>
        <dbReference type="ChEBI" id="CHEBI:456216"/>
        <dbReference type="EC" id="3.6.4.13"/>
    </reaction>
</comment>
<evidence type="ECO:0000256" key="7">
    <source>
        <dbReference type="ARBA" id="ARBA00047984"/>
    </source>
</evidence>
<dbReference type="InterPro" id="IPR014001">
    <property type="entry name" value="Helicase_ATP-bd"/>
</dbReference>
<dbReference type="Pfam" id="PF00270">
    <property type="entry name" value="DEAD"/>
    <property type="match status" value="1"/>
</dbReference>
<proteinExistence type="predicted"/>
<evidence type="ECO:0000256" key="8">
    <source>
        <dbReference type="SAM" id="MobiDB-lite"/>
    </source>
</evidence>
<dbReference type="PANTHER" id="PTHR22655:SF2">
    <property type="entry name" value="ATP-DEPENDENT RNA HELICASE TDRD12-RELATED"/>
    <property type="match status" value="1"/>
</dbReference>
<evidence type="ECO:0000256" key="1">
    <source>
        <dbReference type="ARBA" id="ARBA00012552"/>
    </source>
</evidence>
<dbReference type="GO" id="GO:0003724">
    <property type="term" value="F:RNA helicase activity"/>
    <property type="evidence" value="ECO:0007669"/>
    <property type="project" value="UniProtKB-EC"/>
</dbReference>
<dbReference type="GO" id="GO:0005524">
    <property type="term" value="F:ATP binding"/>
    <property type="evidence" value="ECO:0007669"/>
    <property type="project" value="UniProtKB-KW"/>
</dbReference>
<reference evidence="10" key="1">
    <citation type="submission" date="2020-06" db="EMBL/GenBank/DDBJ databases">
        <title>Draft genome of Bugula neritina, a colonial animal packing powerful symbionts and potential medicines.</title>
        <authorList>
            <person name="Rayko M."/>
        </authorList>
    </citation>
    <scope>NUCLEOTIDE SEQUENCE [LARGE SCALE GENOMIC DNA]</scope>
    <source>
        <strain evidence="10">Kwan_BN1</strain>
    </source>
</reference>
<dbReference type="GO" id="GO:0003676">
    <property type="term" value="F:nucleic acid binding"/>
    <property type="evidence" value="ECO:0007669"/>
    <property type="project" value="InterPro"/>
</dbReference>
<dbReference type="GO" id="GO:0016787">
    <property type="term" value="F:hydrolase activity"/>
    <property type="evidence" value="ECO:0007669"/>
    <property type="project" value="UniProtKB-KW"/>
</dbReference>
<dbReference type="PANTHER" id="PTHR22655">
    <property type="entry name" value="ATP-DEPENDENT RNA HELICASE TDRD12-RELATED"/>
    <property type="match status" value="1"/>
</dbReference>
<evidence type="ECO:0000256" key="3">
    <source>
        <dbReference type="ARBA" id="ARBA00022741"/>
    </source>
</evidence>
<dbReference type="PROSITE" id="PS51192">
    <property type="entry name" value="HELICASE_ATP_BIND_1"/>
    <property type="match status" value="1"/>
</dbReference>
<keyword evidence="5" id="KW-0347">Helicase</keyword>
<dbReference type="InterPro" id="IPR027417">
    <property type="entry name" value="P-loop_NTPase"/>
</dbReference>
<dbReference type="EC" id="3.6.4.13" evidence="1"/>
<dbReference type="InterPro" id="IPR011545">
    <property type="entry name" value="DEAD/DEAH_box_helicase_dom"/>
</dbReference>
<dbReference type="AlphaFoldDB" id="A0A7J7JX76"/>
<keyword evidence="6" id="KW-0067">ATP-binding</keyword>